<keyword evidence="10" id="KW-1185">Reference proteome</keyword>
<dbReference type="AlphaFoldDB" id="B3SCI2"/>
<dbReference type="GO" id="GO:0000166">
    <property type="term" value="F:nucleotide binding"/>
    <property type="evidence" value="ECO:0007669"/>
    <property type="project" value="UniProtKB-KW"/>
</dbReference>
<dbReference type="STRING" id="10228.B3SCI2"/>
<dbReference type="PANTHER" id="PTHR13045:SF0">
    <property type="entry name" value="7-METHYLGUANOSINE PHOSPHATE-SPECIFIC 5'-NUCLEOTIDASE"/>
    <property type="match status" value="1"/>
</dbReference>
<dbReference type="InterPro" id="IPR036412">
    <property type="entry name" value="HAD-like_sf"/>
</dbReference>
<evidence type="ECO:0000256" key="5">
    <source>
        <dbReference type="ARBA" id="ARBA00022741"/>
    </source>
</evidence>
<dbReference type="InterPro" id="IPR023214">
    <property type="entry name" value="HAD_sf"/>
</dbReference>
<dbReference type="InterPro" id="IPR006434">
    <property type="entry name" value="Pyrimidine_nucleotidase_eu"/>
</dbReference>
<evidence type="ECO:0000313" key="9">
    <source>
        <dbReference type="EMBL" id="EDV19601.1"/>
    </source>
</evidence>
<dbReference type="PANTHER" id="PTHR13045">
    <property type="entry name" value="5'-NUCLEOTIDASE"/>
    <property type="match status" value="1"/>
</dbReference>
<gene>
    <name evidence="9" type="ORF">TRIADDRAFT_33290</name>
</gene>
<dbReference type="GO" id="GO:0009117">
    <property type="term" value="P:nucleotide metabolic process"/>
    <property type="evidence" value="ECO:0007669"/>
    <property type="project" value="UniProtKB-KW"/>
</dbReference>
<evidence type="ECO:0000313" key="10">
    <source>
        <dbReference type="Proteomes" id="UP000009022"/>
    </source>
</evidence>
<keyword evidence="6" id="KW-0378">Hydrolase</keyword>
<dbReference type="HOGENOM" id="CLU_048584_2_0_1"/>
<keyword evidence="4" id="KW-0479">Metal-binding</keyword>
<dbReference type="eggNOG" id="KOG3128">
    <property type="taxonomic scope" value="Eukaryota"/>
</dbReference>
<keyword evidence="5" id="KW-0547">Nucleotide-binding</keyword>
<keyword evidence="8" id="KW-0546">Nucleotide metabolism</keyword>
<dbReference type="KEGG" id="tad:TRIADDRAFT_33290"/>
<dbReference type="GeneID" id="6759164"/>
<dbReference type="Gene3D" id="3.40.50.1000">
    <property type="entry name" value="HAD superfamily/HAD-like"/>
    <property type="match status" value="1"/>
</dbReference>
<dbReference type="RefSeq" id="XP_002117934.1">
    <property type="nucleotide sequence ID" value="XM_002117898.1"/>
</dbReference>
<comment type="similarity">
    <text evidence="2">Belongs to the pyrimidine 5'-nucleotidase family.</text>
</comment>
<name>B3SCI2_TRIAD</name>
<evidence type="ECO:0000256" key="4">
    <source>
        <dbReference type="ARBA" id="ARBA00022723"/>
    </source>
</evidence>
<protein>
    <recommendedName>
        <fullName evidence="3">5'-nucleotidase</fullName>
        <ecNumber evidence="3">3.1.3.5</ecNumber>
    </recommendedName>
</protein>
<dbReference type="GO" id="GO:0008253">
    <property type="term" value="F:5'-nucleotidase activity"/>
    <property type="evidence" value="ECO:0000318"/>
    <property type="project" value="GO_Central"/>
</dbReference>
<dbReference type="OMA" id="YWREMEV"/>
<dbReference type="OrthoDB" id="10014216at2759"/>
<dbReference type="Proteomes" id="UP000009022">
    <property type="component" value="Unassembled WGS sequence"/>
</dbReference>
<sequence>MHSFYYFQCYLHYRDGMDELMDVLERHNIPVLILSAGIGDVIREGFHQQSTFHDNIEILSNVMIYNDDGYFIGFQEDVIHSFNKTRASEHNSSYFIKNKERDNLILMGDTEGDLHMADGIDYLRNKVSIGFLNVKVNELLDSYMAQYDIVIAGDESMHFVTRLLKTVFDNVSVAVS</sequence>
<dbReference type="GO" id="GO:0005737">
    <property type="term" value="C:cytoplasm"/>
    <property type="evidence" value="ECO:0000318"/>
    <property type="project" value="GO_Central"/>
</dbReference>
<accession>B3SCI2</accession>
<dbReference type="Pfam" id="PF05822">
    <property type="entry name" value="UMPH-1"/>
    <property type="match status" value="1"/>
</dbReference>
<dbReference type="PhylomeDB" id="B3SCI2"/>
<dbReference type="SUPFAM" id="SSF56784">
    <property type="entry name" value="HAD-like"/>
    <property type="match status" value="1"/>
</dbReference>
<proteinExistence type="inferred from homology"/>
<comment type="catalytic activity">
    <reaction evidence="1">
        <text>a ribonucleoside 5'-phosphate + H2O = a ribonucleoside + phosphate</text>
        <dbReference type="Rhea" id="RHEA:12484"/>
        <dbReference type="ChEBI" id="CHEBI:15377"/>
        <dbReference type="ChEBI" id="CHEBI:18254"/>
        <dbReference type="ChEBI" id="CHEBI:43474"/>
        <dbReference type="ChEBI" id="CHEBI:58043"/>
        <dbReference type="EC" id="3.1.3.5"/>
    </reaction>
</comment>
<dbReference type="InParanoid" id="B3SCI2"/>
<dbReference type="EC" id="3.1.3.5" evidence="3"/>
<evidence type="ECO:0000256" key="8">
    <source>
        <dbReference type="ARBA" id="ARBA00023080"/>
    </source>
</evidence>
<evidence type="ECO:0000256" key="1">
    <source>
        <dbReference type="ARBA" id="ARBA00000815"/>
    </source>
</evidence>
<evidence type="ECO:0000256" key="2">
    <source>
        <dbReference type="ARBA" id="ARBA00008389"/>
    </source>
</evidence>
<evidence type="ECO:0000256" key="7">
    <source>
        <dbReference type="ARBA" id="ARBA00022842"/>
    </source>
</evidence>
<dbReference type="EMBL" id="DS985270">
    <property type="protein sequence ID" value="EDV19601.1"/>
    <property type="molecule type" value="Genomic_DNA"/>
</dbReference>
<dbReference type="CTD" id="6759164"/>
<reference evidence="9 10" key="1">
    <citation type="journal article" date="2008" name="Nature">
        <title>The Trichoplax genome and the nature of placozoans.</title>
        <authorList>
            <person name="Srivastava M."/>
            <person name="Begovic E."/>
            <person name="Chapman J."/>
            <person name="Putnam N.H."/>
            <person name="Hellsten U."/>
            <person name="Kawashima T."/>
            <person name="Kuo A."/>
            <person name="Mitros T."/>
            <person name="Salamov A."/>
            <person name="Carpenter M.L."/>
            <person name="Signorovitch A.Y."/>
            <person name="Moreno M.A."/>
            <person name="Kamm K."/>
            <person name="Grimwood J."/>
            <person name="Schmutz J."/>
            <person name="Shapiro H."/>
            <person name="Grigoriev I.V."/>
            <person name="Buss L.W."/>
            <person name="Schierwater B."/>
            <person name="Dellaporta S.L."/>
            <person name="Rokhsar D.S."/>
        </authorList>
    </citation>
    <scope>NUCLEOTIDE SEQUENCE [LARGE SCALE GENOMIC DNA]</scope>
    <source>
        <strain evidence="9 10">Grell-BS-1999</strain>
    </source>
</reference>
<dbReference type="FunCoup" id="B3SCI2">
    <property type="interactions" value="1263"/>
</dbReference>
<organism evidence="9 10">
    <name type="scientific">Trichoplax adhaerens</name>
    <name type="common">Trichoplax reptans</name>
    <dbReference type="NCBI Taxonomy" id="10228"/>
    <lineage>
        <taxon>Eukaryota</taxon>
        <taxon>Metazoa</taxon>
        <taxon>Placozoa</taxon>
        <taxon>Uniplacotomia</taxon>
        <taxon>Trichoplacea</taxon>
        <taxon>Trichoplacidae</taxon>
        <taxon>Trichoplax</taxon>
    </lineage>
</organism>
<dbReference type="GO" id="GO:0000287">
    <property type="term" value="F:magnesium ion binding"/>
    <property type="evidence" value="ECO:0007669"/>
    <property type="project" value="InterPro"/>
</dbReference>
<evidence type="ECO:0000256" key="6">
    <source>
        <dbReference type="ARBA" id="ARBA00022801"/>
    </source>
</evidence>
<dbReference type="FunFam" id="3.40.50.1000:FF:000411">
    <property type="entry name" value="5'-nucleotidase"/>
    <property type="match status" value="1"/>
</dbReference>
<evidence type="ECO:0000256" key="3">
    <source>
        <dbReference type="ARBA" id="ARBA00012643"/>
    </source>
</evidence>
<keyword evidence="7" id="KW-0460">Magnesium</keyword>